<dbReference type="InterPro" id="IPR028389">
    <property type="entry name" value="POT1"/>
</dbReference>
<dbReference type="RefSeq" id="XP_007728704.1">
    <property type="nucleotide sequence ID" value="XM_007730514.1"/>
</dbReference>
<organism evidence="7 8">
    <name type="scientific">Capronia epimyces CBS 606.96</name>
    <dbReference type="NCBI Taxonomy" id="1182542"/>
    <lineage>
        <taxon>Eukaryota</taxon>
        <taxon>Fungi</taxon>
        <taxon>Dikarya</taxon>
        <taxon>Ascomycota</taxon>
        <taxon>Pezizomycotina</taxon>
        <taxon>Eurotiomycetes</taxon>
        <taxon>Chaetothyriomycetidae</taxon>
        <taxon>Chaetothyriales</taxon>
        <taxon>Herpotrichiellaceae</taxon>
        <taxon>Capronia</taxon>
    </lineage>
</organism>
<evidence type="ECO:0000256" key="4">
    <source>
        <dbReference type="ARBA" id="ARBA00023125"/>
    </source>
</evidence>
<feature type="region of interest" description="Disordered" evidence="5">
    <location>
        <begin position="579"/>
        <end position="603"/>
    </location>
</feature>
<feature type="region of interest" description="Disordered" evidence="5">
    <location>
        <begin position="442"/>
        <end position="488"/>
    </location>
</feature>
<feature type="region of interest" description="Disordered" evidence="5">
    <location>
        <begin position="813"/>
        <end position="841"/>
    </location>
</feature>
<name>W9ZBA0_9EURO</name>
<dbReference type="GO" id="GO:0098505">
    <property type="term" value="F:G-rich strand telomeric DNA binding"/>
    <property type="evidence" value="ECO:0007669"/>
    <property type="project" value="TreeGrafter"/>
</dbReference>
<feature type="region of interest" description="Disordered" evidence="5">
    <location>
        <begin position="234"/>
        <end position="319"/>
    </location>
</feature>
<dbReference type="STRING" id="1182542.W9ZBA0"/>
<dbReference type="SMART" id="SM00976">
    <property type="entry name" value="Telo_bind"/>
    <property type="match status" value="1"/>
</dbReference>
<comment type="subcellular location">
    <subcellularLocation>
        <location evidence="1">Chromosome</location>
        <location evidence="1">Telomere</location>
    </subcellularLocation>
</comment>
<dbReference type="CDD" id="cd04497">
    <property type="entry name" value="hPOT1_OB1_like"/>
    <property type="match status" value="1"/>
</dbReference>
<keyword evidence="4" id="KW-0238">DNA-binding</keyword>
<protein>
    <recommendedName>
        <fullName evidence="6">Telomeric single stranded DNA binding POT1/Cdc13 domain-containing protein</fullName>
    </recommendedName>
</protein>
<evidence type="ECO:0000259" key="6">
    <source>
        <dbReference type="SMART" id="SM00976"/>
    </source>
</evidence>
<evidence type="ECO:0000256" key="3">
    <source>
        <dbReference type="ARBA" id="ARBA00022895"/>
    </source>
</evidence>
<feature type="compositionally biased region" description="Low complexity" evidence="5">
    <location>
        <begin position="878"/>
        <end position="890"/>
    </location>
</feature>
<dbReference type="InterPro" id="IPR011564">
    <property type="entry name" value="Telomer_end-bd_POT1/Cdc13"/>
</dbReference>
<feature type="compositionally biased region" description="Basic and acidic residues" evidence="5">
    <location>
        <begin position="688"/>
        <end position="701"/>
    </location>
</feature>
<feature type="region of interest" description="Disordered" evidence="5">
    <location>
        <begin position="854"/>
        <end position="898"/>
    </location>
</feature>
<feature type="region of interest" description="Disordered" evidence="5">
    <location>
        <begin position="1135"/>
        <end position="1209"/>
    </location>
</feature>
<feature type="domain" description="Telomeric single stranded DNA binding POT1/Cdc13" evidence="6">
    <location>
        <begin position="940"/>
        <end position="1081"/>
    </location>
</feature>
<dbReference type="Gene3D" id="2.40.50.140">
    <property type="entry name" value="Nucleic acid-binding proteins"/>
    <property type="match status" value="1"/>
</dbReference>
<dbReference type="GO" id="GO:0032210">
    <property type="term" value="P:regulation of telomere maintenance via telomerase"/>
    <property type="evidence" value="ECO:0007669"/>
    <property type="project" value="TreeGrafter"/>
</dbReference>
<feature type="compositionally biased region" description="Basic and acidic residues" evidence="5">
    <location>
        <begin position="455"/>
        <end position="476"/>
    </location>
</feature>
<dbReference type="OrthoDB" id="5363079at2759"/>
<dbReference type="GO" id="GO:0000783">
    <property type="term" value="C:nuclear telomere cap complex"/>
    <property type="evidence" value="ECO:0007669"/>
    <property type="project" value="TreeGrafter"/>
</dbReference>
<feature type="region of interest" description="Disordered" evidence="5">
    <location>
        <begin position="634"/>
        <end position="715"/>
    </location>
</feature>
<sequence>MTPVAQQQPTAPAFEPSDCIPIAHLSPSSARPASHIQAKVALVWPYSSSTGSLSLLLADPDIRLRKYKGQVRVVFRDGCAREIAKTKVGIGDTIDLALVGCEWKNTGETVSTPGKKIDWDLEFHDRAILQVVRDQNQTAVVNYTGRASSSPPTTDVTTPLANLQATSPRLNGILPREQSTIQVQLTPFKSTRQYSSGSLIGASLGPFAEDDGYVLGKGRKRTKFARNSGAWSLVDSEDAEEPNRSIQTNLNDAEPMPPGLSPQQAEIDFTSDRTGDNADQPTEAGIVSKSATSSSPVPHTPNRETEESFSLRPSTAATEEHTISTTVVMGPPWTPLRALPLDRTSNKAISDQAPSEEQYDETSTPRILPLASPGLPLVSPLIRRSGVELGYFPLHREPMSQLEASGEGQGFPALRQNGTAGADYVTLVSDDMAPLSEETFVQRQASSGENPGAHGVDEDVHGEEAHENTIPKRLDSRSISPDLNSLQNGALTARPGLLEDADDEQALTPLEERPALQVVAGPDTEPVEIEDDDLYGAPKATPRSSILVANLTSLQQPQSSADTVEQYLQMSPTTTIPYAAGSSISDVPQSPASQHSPALDSSSVSWEGKMTVVAVECQSLGTYPVPPFPFKKNWHKAKGSGSSSRRSSRHSQHQSLDGNVDGDDSFPLHQSEVHESPLYPLEAPGAGRIEDQSVASEKDVHGTLGESQETMDIDSVDDVVTISTDEDHSVGPDIEEVVEVSPASDATHRQELPGQLLTPDQTQRDRIEIDSESAINSANQQPLSLIEPLSPRPTQEVTTTVQLQEEVQMQIRHESATPTVSTPESNPEPGQTTYRRTFQRLSVRKSVMSANISSPYFTPRKETPEVSSPLSRNETLTVPEPVVSSLPSSPTHEPSKSVKLPLSVHEVGHAGIDMTFPEERNQNGEVAQQRKGTTTSLSYYPHLTSIPEHFGDLVDVIAICVRRSSEPQRSKSGPKDYYTTLRLADPSLDSEEVATTAQIFRPVKSALPVTEYGDVVIMRNLKVQTLNRQYMLLSTDTSSWAVIKVSNRAEPPMWDAVVSGPPIEHGPGEALYVESLLRWWENDGEEQFPDRPTSEQERGNTWDESSHQGTPALSRIKENVLSHNWALPANRRKANFTDNINNDGETDEVVVEDDLDETTPLDDKTNRRRESTVSTARSTTRDLGKESTPRRSVKSRASPNLVHELRDGTKYVDHDRRRSGSVIHELRDGATYVDD</sequence>
<feature type="region of interest" description="Disordered" evidence="5">
    <location>
        <begin position="1085"/>
        <end position="1110"/>
    </location>
</feature>
<evidence type="ECO:0000256" key="1">
    <source>
        <dbReference type="ARBA" id="ARBA00004574"/>
    </source>
</evidence>
<dbReference type="HOGENOM" id="CLU_261220_0_0_1"/>
<proteinExistence type="predicted"/>
<reference evidence="7 8" key="1">
    <citation type="submission" date="2013-03" db="EMBL/GenBank/DDBJ databases">
        <title>The Genome Sequence of Capronia epimyces CBS 606.96.</title>
        <authorList>
            <consortium name="The Broad Institute Genomics Platform"/>
            <person name="Cuomo C."/>
            <person name="de Hoog S."/>
            <person name="Gorbushina A."/>
            <person name="Walker B."/>
            <person name="Young S.K."/>
            <person name="Zeng Q."/>
            <person name="Gargeya S."/>
            <person name="Fitzgerald M."/>
            <person name="Haas B."/>
            <person name="Abouelleil A."/>
            <person name="Allen A.W."/>
            <person name="Alvarado L."/>
            <person name="Arachchi H.M."/>
            <person name="Berlin A.M."/>
            <person name="Chapman S.B."/>
            <person name="Gainer-Dewar J."/>
            <person name="Goldberg J."/>
            <person name="Griggs A."/>
            <person name="Gujja S."/>
            <person name="Hansen M."/>
            <person name="Howarth C."/>
            <person name="Imamovic A."/>
            <person name="Ireland A."/>
            <person name="Larimer J."/>
            <person name="McCowan C."/>
            <person name="Murphy C."/>
            <person name="Pearson M."/>
            <person name="Poon T.W."/>
            <person name="Priest M."/>
            <person name="Roberts A."/>
            <person name="Saif S."/>
            <person name="Shea T."/>
            <person name="Sisk P."/>
            <person name="Sykes S."/>
            <person name="Wortman J."/>
            <person name="Nusbaum C."/>
            <person name="Birren B."/>
        </authorList>
    </citation>
    <scope>NUCLEOTIDE SEQUENCE [LARGE SCALE GENOMIC DNA]</scope>
    <source>
        <strain evidence="7 8">CBS 606.96</strain>
    </source>
</reference>
<evidence type="ECO:0000313" key="8">
    <source>
        <dbReference type="Proteomes" id="UP000019478"/>
    </source>
</evidence>
<dbReference type="Proteomes" id="UP000019478">
    <property type="component" value="Unassembled WGS sequence"/>
</dbReference>
<feature type="region of interest" description="Disordered" evidence="5">
    <location>
        <begin position="740"/>
        <end position="799"/>
    </location>
</feature>
<keyword evidence="3" id="KW-0779">Telomere</keyword>
<keyword evidence="2" id="KW-0158">Chromosome</keyword>
<accession>W9ZBA0</accession>
<feature type="compositionally biased region" description="Basic and acidic residues" evidence="5">
    <location>
        <begin position="1088"/>
        <end position="1106"/>
    </location>
</feature>
<dbReference type="PANTHER" id="PTHR14513">
    <property type="entry name" value="PROTECTION OF TELOMERES 1"/>
    <property type="match status" value="1"/>
</dbReference>
<evidence type="ECO:0000313" key="7">
    <source>
        <dbReference type="EMBL" id="EXJ91814.1"/>
    </source>
</evidence>
<feature type="compositionally biased region" description="Basic and acidic residues" evidence="5">
    <location>
        <begin position="1179"/>
        <end position="1189"/>
    </location>
</feature>
<dbReference type="GO" id="GO:0016233">
    <property type="term" value="P:telomere capping"/>
    <property type="evidence" value="ECO:0007669"/>
    <property type="project" value="TreeGrafter"/>
</dbReference>
<dbReference type="GeneID" id="19164504"/>
<feature type="compositionally biased region" description="Basic and acidic residues" evidence="5">
    <location>
        <begin position="1161"/>
        <end position="1171"/>
    </location>
</feature>
<dbReference type="PANTHER" id="PTHR14513:SF0">
    <property type="entry name" value="PROTECTION OF TELOMERES PROTEIN 1"/>
    <property type="match status" value="1"/>
</dbReference>
<feature type="compositionally biased region" description="Acidic residues" evidence="5">
    <location>
        <begin position="1144"/>
        <end position="1160"/>
    </location>
</feature>
<evidence type="ECO:0000256" key="5">
    <source>
        <dbReference type="SAM" id="MobiDB-lite"/>
    </source>
</evidence>
<dbReference type="SUPFAM" id="SSF50249">
    <property type="entry name" value="Nucleic acid-binding proteins"/>
    <property type="match status" value="1"/>
</dbReference>
<dbReference type="InterPro" id="IPR012340">
    <property type="entry name" value="NA-bd_OB-fold"/>
</dbReference>
<feature type="compositionally biased region" description="Polar residues" evidence="5">
    <location>
        <begin position="816"/>
        <end position="840"/>
    </location>
</feature>
<evidence type="ECO:0000256" key="2">
    <source>
        <dbReference type="ARBA" id="ARBA00022454"/>
    </source>
</evidence>
<dbReference type="GO" id="GO:0010521">
    <property type="term" value="F:telomerase inhibitor activity"/>
    <property type="evidence" value="ECO:0007669"/>
    <property type="project" value="TreeGrafter"/>
</dbReference>
<dbReference type="AlphaFoldDB" id="W9ZBA0"/>
<feature type="compositionally biased region" description="Polar residues" evidence="5">
    <location>
        <begin position="773"/>
        <end position="783"/>
    </location>
</feature>
<comment type="caution">
    <text evidence="7">The sequence shown here is derived from an EMBL/GenBank/DDBJ whole genome shotgun (WGS) entry which is preliminary data.</text>
</comment>
<keyword evidence="8" id="KW-1185">Reference proteome</keyword>
<feature type="compositionally biased region" description="Polar residues" evidence="5">
    <location>
        <begin position="477"/>
        <end position="488"/>
    </location>
</feature>
<gene>
    <name evidence="7" type="ORF">A1O3_00364</name>
</gene>
<dbReference type="eggNOG" id="ENOG502SETJ">
    <property type="taxonomic scope" value="Eukaryota"/>
</dbReference>
<dbReference type="EMBL" id="AMGY01000001">
    <property type="protein sequence ID" value="EXJ91814.1"/>
    <property type="molecule type" value="Genomic_DNA"/>
</dbReference>
<dbReference type="Pfam" id="PF02765">
    <property type="entry name" value="POT1"/>
    <property type="match status" value="1"/>
</dbReference>
<feature type="compositionally biased region" description="Polar residues" evidence="5">
    <location>
        <begin position="865"/>
        <end position="876"/>
    </location>
</feature>